<evidence type="ECO:0000313" key="4">
    <source>
        <dbReference type="EMBL" id="SDF31960.1"/>
    </source>
</evidence>
<dbReference type="EMBL" id="FNAX01000007">
    <property type="protein sequence ID" value="SDF31960.1"/>
    <property type="molecule type" value="Genomic_DNA"/>
</dbReference>
<dbReference type="Gene3D" id="1.20.58.2150">
    <property type="match status" value="1"/>
</dbReference>
<dbReference type="InterPro" id="IPR031924">
    <property type="entry name" value="GH115"/>
</dbReference>
<feature type="domain" description="Gylcosyl hydrolase 115 C-terminal" evidence="3">
    <location>
        <begin position="888"/>
        <end position="1062"/>
    </location>
</feature>
<name>A0A1G7K4D7_9ACTN</name>
<dbReference type="InterPro" id="IPR006311">
    <property type="entry name" value="TAT_signal"/>
</dbReference>
<keyword evidence="1 4" id="KW-0378">Hydrolase</keyword>
<feature type="region of interest" description="Disordered" evidence="2">
    <location>
        <begin position="37"/>
        <end position="56"/>
    </location>
</feature>
<dbReference type="InterPro" id="IPR041437">
    <property type="entry name" value="GH115_C"/>
</dbReference>
<evidence type="ECO:0000259" key="3">
    <source>
        <dbReference type="Pfam" id="PF17829"/>
    </source>
</evidence>
<dbReference type="AlphaFoldDB" id="A0A1G7K4D7"/>
<proteinExistence type="predicted"/>
<sequence length="1067" mass="117784">MDRHADRGPSRRAVVGAGAGGALGLGLVGGVPGLSGTARARSATEGGGERLRPTDPGAYVSFTPRPGALALVRAGHALPIAVDGGDHPGVLRVAGDLRDDVERVTGTRPALVRTGGGRRPAARELVVLGTLGRSALVDDLVARGKLDVGGVEGRWETSLQTIVEHPFPGVDRAFVIAGSDRRGTVFGAYDVSLGIGVSPWYWWDDVRPVHREALYVLPGRHTQGTPAVKYRGVFLNDENPALGTWAPGHFGPGKAEGHEGGFNADFYARVFELLLRLKANYLWPAVWGRAFAEDDPENHARATRYGIVMGTSHEAPMMRGIEEWNRHAVAAVRDKDGTIVTPGHDPYGGTGEWSFRNNAEALKKYWADGIRRMVEQDFEGVVTLGMRGNGDTGLPDGDGIDLMREIIATQRKILADVTGKDVTTIPQVWTLYKEVQRYWDRGLRAPEDVTVVLTDDNWGNIRKHPDPAEPARPGGYGLYYHFDYVGVGRNYKWVDTTSLPNMWDQLRQAVAYGNHGLWVTNTGDLKGNELPTQFFLDYAWNPDRWDLDALPEWERRYARQNFGEAQAGEIASILAEYARLQSLRKPELLNRRITLDPDKDPTEDESAIVYDDRATPFSLTGHRELERVTARWRRLAERAEKAARRLPGADQDAFFELVGYEVLATANLYALREAEFTNLLYAAQGRAATNDLASSAEARLKDDFALQDRFNTRVAGGKWKGFQTQPHIDYGDVERYGPNAPWQQPELNNVAIPDVLFPAVRRVEPPDRAEPAVAVDGSADWWPHSAERAVLPEFSPYRTRPDQYIEVFNRGRRAFDYRVTTSARWLRVDRPHGRVEQQVRLTVSVDWAKAPEGRSEAELVVHGPGGRITTVTAVARRPDRDTVRALRGFVEAGGYVAIDAEHHSRAVGAHGVGWQRVDGIGRDVAGMTPVPVTAAPRTPGGNAPRLEYEVSLLTPGEVTVWAYLSPRNPALAHAGLRYAVSFDEDAPQTVDVIGSTGADDGLMNRQWARHTSDNVNRTATRHTIGSAGVHRLTFWMVDPTVVLQRLLIDTGGLRPTYLGPPESRRLR</sequence>
<dbReference type="Gene3D" id="3.20.20.520">
    <property type="entry name" value="Glycosyl hydrolase family 115"/>
    <property type="match status" value="1"/>
</dbReference>
<dbReference type="PROSITE" id="PS51318">
    <property type="entry name" value="TAT"/>
    <property type="match status" value="1"/>
</dbReference>
<dbReference type="Gene3D" id="2.60.120.1620">
    <property type="match status" value="1"/>
</dbReference>
<reference evidence="4 5" key="1">
    <citation type="submission" date="2016-10" db="EMBL/GenBank/DDBJ databases">
        <authorList>
            <person name="de Groot N.N."/>
        </authorList>
    </citation>
    <scope>NUCLEOTIDE SEQUENCE [LARGE SCALE GENOMIC DNA]</scope>
    <source>
        <strain evidence="4 5">CGMCC 4.1859</strain>
    </source>
</reference>
<evidence type="ECO:0000256" key="2">
    <source>
        <dbReference type="SAM" id="MobiDB-lite"/>
    </source>
</evidence>
<dbReference type="Gene3D" id="3.30.379.10">
    <property type="entry name" value="Chitobiase/beta-hexosaminidase domain 2-like"/>
    <property type="match status" value="1"/>
</dbReference>
<evidence type="ECO:0000256" key="1">
    <source>
        <dbReference type="ARBA" id="ARBA00022801"/>
    </source>
</evidence>
<protein>
    <submittedName>
        <fullName evidence="4">Glycosyl hydrolase family 115</fullName>
    </submittedName>
</protein>
<dbReference type="InterPro" id="IPR029018">
    <property type="entry name" value="Hex-like_dom2"/>
</dbReference>
<evidence type="ECO:0000313" key="5">
    <source>
        <dbReference type="Proteomes" id="UP000198614"/>
    </source>
</evidence>
<dbReference type="GO" id="GO:0016787">
    <property type="term" value="F:hydrolase activity"/>
    <property type="evidence" value="ECO:0007669"/>
    <property type="project" value="UniProtKB-KW"/>
</dbReference>
<dbReference type="GO" id="GO:0005975">
    <property type="term" value="P:carbohydrate metabolic process"/>
    <property type="evidence" value="ECO:0007669"/>
    <property type="project" value="UniProtKB-ARBA"/>
</dbReference>
<dbReference type="Pfam" id="PF17829">
    <property type="entry name" value="GH115_C"/>
    <property type="match status" value="1"/>
</dbReference>
<dbReference type="InterPro" id="IPR042301">
    <property type="entry name" value="GH115_sf"/>
</dbReference>
<dbReference type="PANTHER" id="PTHR37842:SF2">
    <property type="entry name" value="GYLCOSYL HYDROLASE 115 C-TERMINAL DOMAIN-CONTAINING PROTEIN"/>
    <property type="match status" value="1"/>
</dbReference>
<accession>A0A1G7K4D7</accession>
<organism evidence="4 5">
    <name type="scientific">Streptomyces griseoaurantiacus</name>
    <dbReference type="NCBI Taxonomy" id="68213"/>
    <lineage>
        <taxon>Bacteria</taxon>
        <taxon>Bacillati</taxon>
        <taxon>Actinomycetota</taxon>
        <taxon>Actinomycetes</taxon>
        <taxon>Kitasatosporales</taxon>
        <taxon>Streptomycetaceae</taxon>
        <taxon>Streptomyces</taxon>
        <taxon>Streptomyces aurantiacus group</taxon>
    </lineage>
</organism>
<dbReference type="Proteomes" id="UP000198614">
    <property type="component" value="Unassembled WGS sequence"/>
</dbReference>
<gene>
    <name evidence="4" type="ORF">SAMN05216260_107174</name>
</gene>
<dbReference type="PANTHER" id="PTHR37842">
    <property type="match status" value="1"/>
</dbReference>
<dbReference type="OrthoDB" id="8727830at2"/>
<dbReference type="Pfam" id="PF15979">
    <property type="entry name" value="Glyco_hydro_115"/>
    <property type="match status" value="1"/>
</dbReference>